<dbReference type="RefSeq" id="WP_004624008.1">
    <property type="nucleotide sequence ID" value="NZ_AORV01000021.1"/>
</dbReference>
<evidence type="ECO:0000313" key="2">
    <source>
        <dbReference type="EMBL" id="EMS73156.1"/>
    </source>
</evidence>
<keyword evidence="1" id="KW-1133">Transmembrane helix</keyword>
<dbReference type="AlphaFoldDB" id="S0FS35"/>
<accession>S0FS35</accession>
<name>S0FS35_RUMCE</name>
<dbReference type="eggNOG" id="COG1300">
    <property type="taxonomic scope" value="Bacteria"/>
</dbReference>
<dbReference type="PIRSF" id="PIRSF038973">
    <property type="entry name" value="SpoIIM"/>
    <property type="match status" value="1"/>
</dbReference>
<dbReference type="PATRIC" id="fig|1195236.3.peg.1043"/>
<feature type="transmembrane region" description="Helical" evidence="1">
    <location>
        <begin position="179"/>
        <end position="200"/>
    </location>
</feature>
<sequence>MLKNTGNVIKDYIKNNKIMYLSLFLFYIIGIVLGAASVNDLDFQQKDEMVTFFNGFLKLLDNDNFSQINLFKTSLLDNLKLVGLFWLLGLTVIGVPMYYVVIGMRGFSTGFSSGIIMGVLGTKGVLISSICFVPKEIILVPCLLALGVNGMKLSGNFFKTWLKKNGPQDTGVKQKIMPYSFVAAFFSFFILIATLVEAFLSSGALKLIKI</sequence>
<keyword evidence="3" id="KW-1185">Reference proteome</keyword>
<dbReference type="InterPro" id="IPR002798">
    <property type="entry name" value="SpoIIM-like"/>
</dbReference>
<dbReference type="InterPro" id="IPR014196">
    <property type="entry name" value="SpoIIM"/>
</dbReference>
<comment type="caution">
    <text evidence="2">The sequence shown here is derived from an EMBL/GenBank/DDBJ whole genome shotgun (WGS) entry which is preliminary data.</text>
</comment>
<evidence type="ECO:0000313" key="3">
    <source>
        <dbReference type="Proteomes" id="UP000014155"/>
    </source>
</evidence>
<dbReference type="STRING" id="1195236.CTER_0746"/>
<protein>
    <submittedName>
        <fullName evidence="2">Stage II sporulation protein M</fullName>
    </submittedName>
</protein>
<feature type="transmembrane region" description="Helical" evidence="1">
    <location>
        <begin position="81"/>
        <end position="102"/>
    </location>
</feature>
<dbReference type="EMBL" id="AORV01000021">
    <property type="protein sequence ID" value="EMS73156.1"/>
    <property type="molecule type" value="Genomic_DNA"/>
</dbReference>
<organism evidence="2 3">
    <name type="scientific">Ruminiclostridium cellobioparum subsp. termitidis CT1112</name>
    <dbReference type="NCBI Taxonomy" id="1195236"/>
    <lineage>
        <taxon>Bacteria</taxon>
        <taxon>Bacillati</taxon>
        <taxon>Bacillota</taxon>
        <taxon>Clostridia</taxon>
        <taxon>Eubacteriales</taxon>
        <taxon>Oscillospiraceae</taxon>
        <taxon>Ruminiclostridium</taxon>
    </lineage>
</organism>
<dbReference type="Pfam" id="PF01944">
    <property type="entry name" value="SpoIIM"/>
    <property type="match status" value="1"/>
</dbReference>
<keyword evidence="1" id="KW-0812">Transmembrane</keyword>
<keyword evidence="1" id="KW-0472">Membrane</keyword>
<evidence type="ECO:0000256" key="1">
    <source>
        <dbReference type="SAM" id="Phobius"/>
    </source>
</evidence>
<dbReference type="NCBIfam" id="TIGR02831">
    <property type="entry name" value="spo_II_M"/>
    <property type="match status" value="1"/>
</dbReference>
<proteinExistence type="predicted"/>
<feature type="transmembrane region" description="Helical" evidence="1">
    <location>
        <begin position="114"/>
        <end position="132"/>
    </location>
</feature>
<feature type="transmembrane region" description="Helical" evidence="1">
    <location>
        <begin position="138"/>
        <end position="158"/>
    </location>
</feature>
<dbReference type="Proteomes" id="UP000014155">
    <property type="component" value="Unassembled WGS sequence"/>
</dbReference>
<feature type="transmembrane region" description="Helical" evidence="1">
    <location>
        <begin position="20"/>
        <end position="38"/>
    </location>
</feature>
<gene>
    <name evidence="2" type="ORF">CTER_0746</name>
</gene>
<reference evidence="2 3" key="1">
    <citation type="journal article" date="2013" name="Genome Announc.">
        <title>Draft Genome Sequence of the Cellulolytic, Mesophilic, Anaerobic Bacterium Clostridium termitidis Strain CT1112 (DSM 5398).</title>
        <authorList>
            <person name="Lal S."/>
            <person name="Ramachandran U."/>
            <person name="Zhang X."/>
            <person name="Munir R."/>
            <person name="Sparling R."/>
            <person name="Levin D.B."/>
        </authorList>
    </citation>
    <scope>NUCLEOTIDE SEQUENCE [LARGE SCALE GENOMIC DNA]</scope>
    <source>
        <strain evidence="2 3">CT1112</strain>
    </source>
</reference>